<accession>A0A921IQC2</accession>
<evidence type="ECO:0000256" key="1">
    <source>
        <dbReference type="SAM" id="SignalP"/>
    </source>
</evidence>
<comment type="caution">
    <text evidence="2">The sequence shown here is derived from an EMBL/GenBank/DDBJ whole genome shotgun (WGS) entry which is preliminary data.</text>
</comment>
<protein>
    <submittedName>
        <fullName evidence="2">Carbohydrate-binding domain-containing protein</fullName>
    </submittedName>
</protein>
<evidence type="ECO:0000313" key="2">
    <source>
        <dbReference type="EMBL" id="HJG30112.1"/>
    </source>
</evidence>
<dbReference type="PROSITE" id="PS51257">
    <property type="entry name" value="PROKAR_LIPOPROTEIN"/>
    <property type="match status" value="1"/>
</dbReference>
<organism evidence="2 3">
    <name type="scientific">Collinsella ihumii</name>
    <dbReference type="NCBI Taxonomy" id="1720204"/>
    <lineage>
        <taxon>Bacteria</taxon>
        <taxon>Bacillati</taxon>
        <taxon>Actinomycetota</taxon>
        <taxon>Coriobacteriia</taxon>
        <taxon>Coriobacteriales</taxon>
        <taxon>Coriobacteriaceae</taxon>
        <taxon>Collinsella</taxon>
    </lineage>
</organism>
<dbReference type="InterPro" id="IPR025584">
    <property type="entry name" value="Cthe_2159"/>
</dbReference>
<name>A0A921IQC2_9ACTN</name>
<proteinExistence type="predicted"/>
<dbReference type="EMBL" id="DYVF01000014">
    <property type="protein sequence ID" value="HJG30112.1"/>
    <property type="molecule type" value="Genomic_DNA"/>
</dbReference>
<keyword evidence="1" id="KW-0732">Signal</keyword>
<feature type="chain" id="PRO_5039565420" evidence="1">
    <location>
        <begin position="27"/>
        <end position="358"/>
    </location>
</feature>
<reference evidence="2" key="1">
    <citation type="journal article" date="2021" name="PeerJ">
        <title>Extensive microbial diversity within the chicken gut microbiome revealed by metagenomics and culture.</title>
        <authorList>
            <person name="Gilroy R."/>
            <person name="Ravi A."/>
            <person name="Getino M."/>
            <person name="Pursley I."/>
            <person name="Horton D.L."/>
            <person name="Alikhan N.F."/>
            <person name="Baker D."/>
            <person name="Gharbi K."/>
            <person name="Hall N."/>
            <person name="Watson M."/>
            <person name="Adriaenssens E.M."/>
            <person name="Foster-Nyarko E."/>
            <person name="Jarju S."/>
            <person name="Secka A."/>
            <person name="Antonio M."/>
            <person name="Oren A."/>
            <person name="Chaudhuri R.R."/>
            <person name="La Ragione R."/>
            <person name="Hildebrand F."/>
            <person name="Pallen M.J."/>
        </authorList>
    </citation>
    <scope>NUCLEOTIDE SEQUENCE</scope>
    <source>
        <strain evidence="2">ChiGjej2B2-7701</strain>
    </source>
</reference>
<dbReference type="AlphaFoldDB" id="A0A921IQC2"/>
<evidence type="ECO:0000313" key="3">
    <source>
        <dbReference type="Proteomes" id="UP000746751"/>
    </source>
</evidence>
<sequence>MKGTRAIAITLASLALLAGCSGNDVAGSAATDAPAIEQQGSAAEKEVLEALRSEVHDATDDKMFSERDWDVSFAADEVVDILLDGTGATCSDEAVDASGPVVTIREAGTYRVSGMLQDGSIVVDAPEDAKVHLVFDGARVTSSNSAALLVLEADKVYVTLEQGSESMLANKGAFQPIDDVNVDGAVFSRRDLTFNGSGALTVSSPAGHGIVCNRDLAFCGGSFAVTAARHGVKARKSVRVGEGTELAVSSGKDGIHVKDEDDPKTGFAYLSGGSVALSAGDDGISTESNLLVAGGALAIDAERDALHTNASIAVTGGELELSSKGLAFHADIALLLEGGDIDTDGCAGETDAPLVARG</sequence>
<reference evidence="2" key="2">
    <citation type="submission" date="2021-09" db="EMBL/GenBank/DDBJ databases">
        <authorList>
            <person name="Gilroy R."/>
        </authorList>
    </citation>
    <scope>NUCLEOTIDE SEQUENCE</scope>
    <source>
        <strain evidence="2">ChiGjej2B2-7701</strain>
    </source>
</reference>
<dbReference type="Pfam" id="PF14262">
    <property type="entry name" value="Cthe_2159"/>
    <property type="match status" value="1"/>
</dbReference>
<feature type="signal peptide" evidence="1">
    <location>
        <begin position="1"/>
        <end position="26"/>
    </location>
</feature>
<dbReference type="Proteomes" id="UP000746751">
    <property type="component" value="Unassembled WGS sequence"/>
</dbReference>
<gene>
    <name evidence="2" type="ORF">K8U80_01815</name>
</gene>